<evidence type="ECO:0000256" key="2">
    <source>
        <dbReference type="ARBA" id="ARBA00022801"/>
    </source>
</evidence>
<dbReference type="AlphaFoldDB" id="A0A7D5GNC4"/>
<evidence type="ECO:0000256" key="3">
    <source>
        <dbReference type="ARBA" id="ARBA00023145"/>
    </source>
</evidence>
<dbReference type="Gene3D" id="2.30.120.10">
    <property type="match status" value="1"/>
</dbReference>
<keyword evidence="5" id="KW-0812">Transmembrane</keyword>
<reference evidence="6 7" key="1">
    <citation type="submission" date="2020-07" db="EMBL/GenBank/DDBJ databases">
        <authorList>
            <person name="Cui H."/>
        </authorList>
    </citation>
    <scope>NUCLEOTIDE SEQUENCE [LARGE SCALE GENOMIC DNA]</scope>
    <source>
        <strain evidence="6 7">YPL8</strain>
    </source>
</reference>
<keyword evidence="7" id="KW-1185">Reference proteome</keyword>
<dbReference type="RefSeq" id="WP_179263635.1">
    <property type="nucleotide sequence ID" value="NZ_CP058601.1"/>
</dbReference>
<keyword evidence="5" id="KW-0472">Membrane</keyword>
<keyword evidence="2" id="KW-0378">Hydrolase</keyword>
<sequence length="813" mass="90606">MDRDAKQTIREQFTPRERTRRGVLAALLGGGVVGATATPIRGYLDRFAPFSGSVWDTVARDLPEQVSTPYGSASLSYDDTGVPHVDADSEEALYFAAGYAQGADRLFQMDLQRRQMRGQLSAVVGDRALPSDRFHVKMDFVGAAAASWDLVRDTESGRLAEAFAAGVNRHLDRPLPQEFDLLDYEPDPWNPVDMLLASIQISWGLTGSFRTLRKETVAAEMGQEAAETLFPDRLDHDATILGHGDDATENDQTTSTVGQRRIDPELTAWISAFESSPGVGSNSWVVSGDHTDSGSPILANDPHLALMAPPVWYEMHLEGPETHTRGVTFPGIPFVVIGENESGAWGLTNAGADTIDFYEYETRNGQYRYGEEFREFDDERRTIEVADGRDREVTVRKTVHGPVLETESDGDELRNQVAISWVGLTATRTSDAILELGRSDGIADVQDALRRFDLPTQNFVYADRDGNTLYRVTGKVPIRYTDDEPVPGNRVFDGSGQDGEWPGFVPYGESDWDEFIPYEEMPHVIDPGYIGTANQRIVDDADYPHYFAESYSAPFRGIQLWKRLDGRVESDRPITPAFMRDLQRDTHDERAAMFVPTMIDEAGDAVDGPSEELLADLEGWEYRMDRDSRAALVFARFLSHYRDVVFRPRLADALDSRRDPEEYYGNDWVLITLSPDSAWFPDGRDVAIADALDRTATELEENGWETFGDYNTTAIDHPFDREWLNYPRYPTDGSAASLNNFRAENDVGSSWRQICPMDDSSGPSQGAFPGGNDGSPFSAHYADQLQQWADGEYKPIPLTSPDTTTVEFSEGDG</sequence>
<dbReference type="Gene3D" id="1.10.439.10">
    <property type="entry name" value="Penicillin Amidohydrolase, domain 1"/>
    <property type="match status" value="1"/>
</dbReference>
<dbReference type="InterPro" id="IPR023343">
    <property type="entry name" value="Penicillin_amidase_dom1"/>
</dbReference>
<feature type="region of interest" description="Disordered" evidence="4">
    <location>
        <begin position="756"/>
        <end position="813"/>
    </location>
</feature>
<dbReference type="InterPro" id="IPR043147">
    <property type="entry name" value="Penicillin_amidase_A-knob"/>
</dbReference>
<dbReference type="KEGG" id="haly:HYG82_19090"/>
<keyword evidence="5" id="KW-1133">Transmembrane helix</keyword>
<dbReference type="InterPro" id="IPR043146">
    <property type="entry name" value="Penicillin_amidase_N_B-knob"/>
</dbReference>
<dbReference type="CDD" id="cd03747">
    <property type="entry name" value="Ntn_PGA_like"/>
    <property type="match status" value="1"/>
</dbReference>
<comment type="similarity">
    <text evidence="1">Belongs to the peptidase S45 family.</text>
</comment>
<evidence type="ECO:0000313" key="6">
    <source>
        <dbReference type="EMBL" id="QLG50792.1"/>
    </source>
</evidence>
<dbReference type="InterPro" id="IPR029055">
    <property type="entry name" value="Ntn_hydrolases_N"/>
</dbReference>
<dbReference type="Pfam" id="PF01804">
    <property type="entry name" value="Penicil_amidase"/>
    <property type="match status" value="1"/>
</dbReference>
<dbReference type="GeneID" id="56035443"/>
<accession>A0A7D5GNC4</accession>
<feature type="transmembrane region" description="Helical" evidence="5">
    <location>
        <begin position="21"/>
        <end position="44"/>
    </location>
</feature>
<dbReference type="InterPro" id="IPR002692">
    <property type="entry name" value="S45"/>
</dbReference>
<protein>
    <submittedName>
        <fullName evidence="6">Penicillin acylase family protein</fullName>
    </submittedName>
</protein>
<dbReference type="PANTHER" id="PTHR34218">
    <property type="entry name" value="PEPTIDASE S45 PENICILLIN AMIDASE"/>
    <property type="match status" value="1"/>
</dbReference>
<dbReference type="Gene3D" id="3.60.20.10">
    <property type="entry name" value="Glutamine Phosphoribosylpyrophosphate, subunit 1, domain 1"/>
    <property type="match status" value="1"/>
</dbReference>
<dbReference type="SUPFAM" id="SSF56235">
    <property type="entry name" value="N-terminal nucleophile aminohydrolases (Ntn hydrolases)"/>
    <property type="match status" value="1"/>
</dbReference>
<dbReference type="Gene3D" id="1.10.1400.10">
    <property type="match status" value="1"/>
</dbReference>
<dbReference type="PANTHER" id="PTHR34218:SF4">
    <property type="entry name" value="ACYL-HOMOSERINE LACTONE ACYLASE QUIP"/>
    <property type="match status" value="1"/>
</dbReference>
<evidence type="ECO:0000256" key="5">
    <source>
        <dbReference type="SAM" id="Phobius"/>
    </source>
</evidence>
<dbReference type="GO" id="GO:0017000">
    <property type="term" value="P:antibiotic biosynthetic process"/>
    <property type="evidence" value="ECO:0007669"/>
    <property type="project" value="InterPro"/>
</dbReference>
<keyword evidence="3" id="KW-0865">Zymogen</keyword>
<evidence type="ECO:0000256" key="4">
    <source>
        <dbReference type="SAM" id="MobiDB-lite"/>
    </source>
</evidence>
<dbReference type="InterPro" id="IPR014395">
    <property type="entry name" value="Pen/GL7ACA/AHL_acylase"/>
</dbReference>
<dbReference type="PIRSF" id="PIRSF001227">
    <property type="entry name" value="Pen_acylase"/>
    <property type="match status" value="1"/>
</dbReference>
<dbReference type="GO" id="GO:0016811">
    <property type="term" value="F:hydrolase activity, acting on carbon-nitrogen (but not peptide) bonds, in linear amides"/>
    <property type="evidence" value="ECO:0007669"/>
    <property type="project" value="InterPro"/>
</dbReference>
<dbReference type="EMBL" id="CP058601">
    <property type="protein sequence ID" value="QLG50792.1"/>
    <property type="molecule type" value="Genomic_DNA"/>
</dbReference>
<proteinExistence type="inferred from homology"/>
<gene>
    <name evidence="6" type="ORF">HYG82_19090</name>
</gene>
<evidence type="ECO:0000256" key="1">
    <source>
        <dbReference type="ARBA" id="ARBA00006586"/>
    </source>
</evidence>
<dbReference type="OrthoDB" id="56056at2157"/>
<dbReference type="Proteomes" id="UP000509241">
    <property type="component" value="Chromosome"/>
</dbReference>
<organism evidence="6 7">
    <name type="scientific">Natrinema halophilum</name>
    <dbReference type="NCBI Taxonomy" id="1699371"/>
    <lineage>
        <taxon>Archaea</taxon>
        <taxon>Methanobacteriati</taxon>
        <taxon>Methanobacteriota</taxon>
        <taxon>Stenosarchaea group</taxon>
        <taxon>Halobacteria</taxon>
        <taxon>Halobacteriales</taxon>
        <taxon>Natrialbaceae</taxon>
        <taxon>Natrinema</taxon>
    </lineage>
</organism>
<name>A0A7D5GNC4_9EURY</name>
<evidence type="ECO:0000313" key="7">
    <source>
        <dbReference type="Proteomes" id="UP000509241"/>
    </source>
</evidence>